<evidence type="ECO:0000313" key="2">
    <source>
        <dbReference type="EMBL" id="OGD67629.1"/>
    </source>
</evidence>
<feature type="region of interest" description="Disordered" evidence="1">
    <location>
        <begin position="1"/>
        <end position="22"/>
    </location>
</feature>
<name>A0A1F5EJM2_9BACT</name>
<reference evidence="2 3" key="1">
    <citation type="journal article" date="2016" name="Nat. Commun.">
        <title>Thousands of microbial genomes shed light on interconnected biogeochemical processes in an aquifer system.</title>
        <authorList>
            <person name="Anantharaman K."/>
            <person name="Brown C.T."/>
            <person name="Hug L.A."/>
            <person name="Sharon I."/>
            <person name="Castelle C.J."/>
            <person name="Probst A.J."/>
            <person name="Thomas B.C."/>
            <person name="Singh A."/>
            <person name="Wilkins M.J."/>
            <person name="Karaoz U."/>
            <person name="Brodie E.L."/>
            <person name="Williams K.H."/>
            <person name="Hubbard S.S."/>
            <person name="Banfield J.F."/>
        </authorList>
    </citation>
    <scope>NUCLEOTIDE SEQUENCE [LARGE SCALE GENOMIC DNA]</scope>
</reference>
<evidence type="ECO:0000256" key="1">
    <source>
        <dbReference type="SAM" id="MobiDB-lite"/>
    </source>
</evidence>
<protein>
    <recommendedName>
        <fullName evidence="4">50S ribosomal protein L35</fullName>
    </recommendedName>
</protein>
<gene>
    <name evidence="2" type="ORF">A2442_03595</name>
</gene>
<dbReference type="SUPFAM" id="SSF143034">
    <property type="entry name" value="L35p-like"/>
    <property type="match status" value="1"/>
</dbReference>
<sequence>MKTNKSFQKRIKVSKNGKLSSRKIGQGHFNAKATGSQNLKKRKMTSIVMTSKSKSRFLK</sequence>
<dbReference type="EMBL" id="MFAE01000002">
    <property type="protein sequence ID" value="OGD67629.1"/>
    <property type="molecule type" value="Genomic_DNA"/>
</dbReference>
<evidence type="ECO:0008006" key="4">
    <source>
        <dbReference type="Google" id="ProtNLM"/>
    </source>
</evidence>
<feature type="region of interest" description="Disordered" evidence="1">
    <location>
        <begin position="40"/>
        <end position="59"/>
    </location>
</feature>
<comment type="caution">
    <text evidence="2">The sequence shown here is derived from an EMBL/GenBank/DDBJ whole genome shotgun (WGS) entry which is preliminary data.</text>
</comment>
<evidence type="ECO:0000313" key="3">
    <source>
        <dbReference type="Proteomes" id="UP000179003"/>
    </source>
</evidence>
<dbReference type="InterPro" id="IPR037229">
    <property type="entry name" value="Ribosomal_bL35_sf"/>
</dbReference>
<dbReference type="STRING" id="1797582.A2442_03595"/>
<accession>A0A1F5EJM2</accession>
<proteinExistence type="predicted"/>
<dbReference type="Gene3D" id="4.10.410.60">
    <property type="match status" value="1"/>
</dbReference>
<dbReference type="Proteomes" id="UP000179003">
    <property type="component" value="Unassembled WGS sequence"/>
</dbReference>
<dbReference type="AlphaFoldDB" id="A0A1F5EJM2"/>
<organism evidence="2 3">
    <name type="scientific">Candidatus Campbellbacteria bacterium RIFOXYC2_FULL_35_25</name>
    <dbReference type="NCBI Taxonomy" id="1797582"/>
    <lineage>
        <taxon>Bacteria</taxon>
        <taxon>Candidatus Campbelliibacteriota</taxon>
    </lineage>
</organism>